<accession>A0A067MVB3</accession>
<name>A0A067MVB3_BOTB1</name>
<dbReference type="Gene3D" id="3.40.395.10">
    <property type="entry name" value="Adenoviral Proteinase, Chain A"/>
    <property type="match status" value="1"/>
</dbReference>
<evidence type="ECO:0000313" key="2">
    <source>
        <dbReference type="Proteomes" id="UP000027195"/>
    </source>
</evidence>
<protein>
    <recommendedName>
        <fullName evidence="3">Ubiquitin-like protease family profile domain-containing protein</fullName>
    </recommendedName>
</protein>
<dbReference type="AlphaFoldDB" id="A0A067MVB3"/>
<reference evidence="2" key="1">
    <citation type="journal article" date="2014" name="Proc. Natl. Acad. Sci. U.S.A.">
        <title>Extensive sampling of basidiomycete genomes demonstrates inadequacy of the white-rot/brown-rot paradigm for wood decay fungi.</title>
        <authorList>
            <person name="Riley R."/>
            <person name="Salamov A.A."/>
            <person name="Brown D.W."/>
            <person name="Nagy L.G."/>
            <person name="Floudas D."/>
            <person name="Held B.W."/>
            <person name="Levasseur A."/>
            <person name="Lombard V."/>
            <person name="Morin E."/>
            <person name="Otillar R."/>
            <person name="Lindquist E.A."/>
            <person name="Sun H."/>
            <person name="LaButti K.M."/>
            <person name="Schmutz J."/>
            <person name="Jabbour D."/>
            <person name="Luo H."/>
            <person name="Baker S.E."/>
            <person name="Pisabarro A.G."/>
            <person name="Walton J.D."/>
            <person name="Blanchette R.A."/>
            <person name="Henrissat B."/>
            <person name="Martin F."/>
            <person name="Cullen D."/>
            <person name="Hibbett D.S."/>
            <person name="Grigoriev I.V."/>
        </authorList>
    </citation>
    <scope>NUCLEOTIDE SEQUENCE [LARGE SCALE GENOMIC DNA]</scope>
    <source>
        <strain evidence="2">FD-172 SS1</strain>
    </source>
</reference>
<dbReference type="InterPro" id="IPR038765">
    <property type="entry name" value="Papain-like_cys_pep_sf"/>
</dbReference>
<dbReference type="HOGENOM" id="CLU_1343050_0_0_1"/>
<organism evidence="1 2">
    <name type="scientific">Botryobasidium botryosum (strain FD-172 SS1)</name>
    <dbReference type="NCBI Taxonomy" id="930990"/>
    <lineage>
        <taxon>Eukaryota</taxon>
        <taxon>Fungi</taxon>
        <taxon>Dikarya</taxon>
        <taxon>Basidiomycota</taxon>
        <taxon>Agaricomycotina</taxon>
        <taxon>Agaricomycetes</taxon>
        <taxon>Cantharellales</taxon>
        <taxon>Botryobasidiaceae</taxon>
        <taxon>Botryobasidium</taxon>
    </lineage>
</organism>
<gene>
    <name evidence="1" type="ORF">BOTBODRAFT_517345</name>
</gene>
<keyword evidence="2" id="KW-1185">Reference proteome</keyword>
<dbReference type="STRING" id="930990.A0A067MVB3"/>
<dbReference type="Proteomes" id="UP000027195">
    <property type="component" value="Unassembled WGS sequence"/>
</dbReference>
<dbReference type="InParanoid" id="A0A067MVB3"/>
<proteinExistence type="predicted"/>
<dbReference type="SUPFAM" id="SSF54001">
    <property type="entry name" value="Cysteine proteinases"/>
    <property type="match status" value="1"/>
</dbReference>
<sequence>MITSLQTIPIPKPSHEIHACDATLVPRARMPLEPGRMLGGFFSPGDDIARLTQRTTWFAGTVISLFAEHCVQAAQARERNVQHLSTMFMLHVGDLIAANEEDDHLKVPALLELIEQSLKKLKPPSQSETWLVPVHLSSHWTLLEIRWDLKQLRFYDSLPDRPKAMNDSATVQTRAQVLLQILRDYFHQPFIRSEEWIWIDEKVS</sequence>
<evidence type="ECO:0000313" key="1">
    <source>
        <dbReference type="EMBL" id="KDQ18640.1"/>
    </source>
</evidence>
<dbReference type="EMBL" id="KL198021">
    <property type="protein sequence ID" value="KDQ18640.1"/>
    <property type="molecule type" value="Genomic_DNA"/>
</dbReference>
<evidence type="ECO:0008006" key="3">
    <source>
        <dbReference type="Google" id="ProtNLM"/>
    </source>
</evidence>